<sequence>MARFARPTKEEIRERRRQLSQRAASGGLRFPEDLKDIRLTFGKSQEEFASLIGLTRRQVAEMEGGKANPTYETIMKVGRLFGYRLAFVPVESAS</sequence>
<feature type="domain" description="HTH cro/C1-type" evidence="2">
    <location>
        <begin position="34"/>
        <end position="88"/>
    </location>
</feature>
<dbReference type="Pfam" id="PF01381">
    <property type="entry name" value="HTH_3"/>
    <property type="match status" value="1"/>
</dbReference>
<dbReference type="RefSeq" id="WP_189506328.1">
    <property type="nucleotide sequence ID" value="NZ_BMZQ01000003.1"/>
</dbReference>
<reference evidence="3" key="1">
    <citation type="journal article" date="2014" name="Int. J. Syst. Evol. Microbiol.">
        <title>Complete genome sequence of Corynebacterium casei LMG S-19264T (=DSM 44701T), isolated from a smear-ripened cheese.</title>
        <authorList>
            <consortium name="US DOE Joint Genome Institute (JGI-PGF)"/>
            <person name="Walter F."/>
            <person name="Albersmeier A."/>
            <person name="Kalinowski J."/>
            <person name="Ruckert C."/>
        </authorList>
    </citation>
    <scope>NUCLEOTIDE SEQUENCE</scope>
    <source>
        <strain evidence="3">KCTC 42249</strain>
    </source>
</reference>
<accession>A0A8J3GLD2</accession>
<dbReference type="EMBL" id="BMZQ01000003">
    <property type="protein sequence ID" value="GHD20940.1"/>
    <property type="molecule type" value="Genomic_DNA"/>
</dbReference>
<evidence type="ECO:0000313" key="3">
    <source>
        <dbReference type="EMBL" id="GHD20940.1"/>
    </source>
</evidence>
<comment type="caution">
    <text evidence="3">The sequence shown here is derived from an EMBL/GenBank/DDBJ whole genome shotgun (WGS) entry which is preliminary data.</text>
</comment>
<protein>
    <submittedName>
        <fullName evidence="3">Transcriptional regulator</fullName>
    </submittedName>
</protein>
<dbReference type="SUPFAM" id="SSF47413">
    <property type="entry name" value="lambda repressor-like DNA-binding domains"/>
    <property type="match status" value="1"/>
</dbReference>
<evidence type="ECO:0000313" key="4">
    <source>
        <dbReference type="Proteomes" id="UP000630142"/>
    </source>
</evidence>
<dbReference type="InterPro" id="IPR001387">
    <property type="entry name" value="Cro/C1-type_HTH"/>
</dbReference>
<proteinExistence type="predicted"/>
<reference evidence="3" key="2">
    <citation type="submission" date="2020-09" db="EMBL/GenBank/DDBJ databases">
        <authorList>
            <person name="Sun Q."/>
            <person name="Kim S."/>
        </authorList>
    </citation>
    <scope>NUCLEOTIDE SEQUENCE</scope>
    <source>
        <strain evidence="3">KCTC 42249</strain>
    </source>
</reference>
<feature type="region of interest" description="Disordered" evidence="1">
    <location>
        <begin position="1"/>
        <end position="24"/>
    </location>
</feature>
<dbReference type="AlphaFoldDB" id="A0A8J3GLD2"/>
<dbReference type="InterPro" id="IPR010982">
    <property type="entry name" value="Lambda_DNA-bd_dom_sf"/>
</dbReference>
<dbReference type="Proteomes" id="UP000630142">
    <property type="component" value="Unassembled WGS sequence"/>
</dbReference>
<evidence type="ECO:0000256" key="1">
    <source>
        <dbReference type="SAM" id="MobiDB-lite"/>
    </source>
</evidence>
<keyword evidence="4" id="KW-1185">Reference proteome</keyword>
<evidence type="ECO:0000259" key="2">
    <source>
        <dbReference type="PROSITE" id="PS50943"/>
    </source>
</evidence>
<name>A0A8J3GLD2_9HYPH</name>
<dbReference type="GO" id="GO:0003677">
    <property type="term" value="F:DNA binding"/>
    <property type="evidence" value="ECO:0007669"/>
    <property type="project" value="InterPro"/>
</dbReference>
<dbReference type="CDD" id="cd00093">
    <property type="entry name" value="HTH_XRE"/>
    <property type="match status" value="1"/>
</dbReference>
<organism evidence="3 4">
    <name type="scientific">Tianweitania populi</name>
    <dbReference type="NCBI Taxonomy" id="1607949"/>
    <lineage>
        <taxon>Bacteria</taxon>
        <taxon>Pseudomonadati</taxon>
        <taxon>Pseudomonadota</taxon>
        <taxon>Alphaproteobacteria</taxon>
        <taxon>Hyphomicrobiales</taxon>
        <taxon>Phyllobacteriaceae</taxon>
        <taxon>Tianweitania</taxon>
    </lineage>
</organism>
<dbReference type="Gene3D" id="1.10.260.40">
    <property type="entry name" value="lambda repressor-like DNA-binding domains"/>
    <property type="match status" value="1"/>
</dbReference>
<dbReference type="PROSITE" id="PS50943">
    <property type="entry name" value="HTH_CROC1"/>
    <property type="match status" value="1"/>
</dbReference>
<dbReference type="SMART" id="SM00530">
    <property type="entry name" value="HTH_XRE"/>
    <property type="match status" value="1"/>
</dbReference>
<gene>
    <name evidence="3" type="ORF">GCM10016234_34040</name>
</gene>